<evidence type="ECO:0000256" key="1">
    <source>
        <dbReference type="SAM" id="Phobius"/>
    </source>
</evidence>
<keyword evidence="1" id="KW-0812">Transmembrane</keyword>
<accession>A0A6J7G7V2</accession>
<dbReference type="AlphaFoldDB" id="A0A6J7G7V2"/>
<reference evidence="2" key="1">
    <citation type="submission" date="2020-05" db="EMBL/GenBank/DDBJ databases">
        <authorList>
            <person name="Chiriac C."/>
            <person name="Salcher M."/>
            <person name="Ghai R."/>
            <person name="Kavagutti S V."/>
        </authorList>
    </citation>
    <scope>NUCLEOTIDE SEQUENCE</scope>
</reference>
<keyword evidence="1" id="KW-1133">Transmembrane helix</keyword>
<sequence length="111" mass="12359">MNTVLMLMLMLWFVAFAYAASVGFRGRATHPDYYGARVSDAVKSTPRLRARANRSVGIWCTVGSMMAVVPIVWIGSDFHRERTTWELAGLAAYVFVIVVVGGYPLEKIKKS</sequence>
<feature type="transmembrane region" description="Helical" evidence="1">
    <location>
        <begin position="56"/>
        <end position="75"/>
    </location>
</feature>
<name>A0A6J7G7V2_9ZZZZ</name>
<feature type="transmembrane region" description="Helical" evidence="1">
    <location>
        <begin position="87"/>
        <end position="105"/>
    </location>
</feature>
<gene>
    <name evidence="2" type="ORF">UFOPK3472_02638</name>
</gene>
<keyword evidence="1" id="KW-0472">Membrane</keyword>
<organism evidence="2">
    <name type="scientific">freshwater metagenome</name>
    <dbReference type="NCBI Taxonomy" id="449393"/>
    <lineage>
        <taxon>unclassified sequences</taxon>
        <taxon>metagenomes</taxon>
        <taxon>ecological metagenomes</taxon>
    </lineage>
</organism>
<protein>
    <submittedName>
        <fullName evidence="2">Unannotated protein</fullName>
    </submittedName>
</protein>
<proteinExistence type="predicted"/>
<dbReference type="EMBL" id="CAFBLX010000208">
    <property type="protein sequence ID" value="CAB4904482.1"/>
    <property type="molecule type" value="Genomic_DNA"/>
</dbReference>
<evidence type="ECO:0000313" key="2">
    <source>
        <dbReference type="EMBL" id="CAB4904482.1"/>
    </source>
</evidence>